<accession>A0A9P6WG32</accession>
<reference evidence="2" key="1">
    <citation type="submission" date="2020-11" db="EMBL/GenBank/DDBJ databases">
        <title>Kefir isolates.</title>
        <authorList>
            <person name="Marcisauskas S."/>
            <person name="Kim Y."/>
            <person name="Blasche S."/>
        </authorList>
    </citation>
    <scope>NUCLEOTIDE SEQUENCE</scope>
    <source>
        <strain evidence="2">Olga-1</strain>
    </source>
</reference>
<sequence>ANLKPNDTALAEYDNNSINTNNGTNGNGVPTGTNKLKNTTLCKYNPNIVKPIHKLNEIEIINTILVAIAKLYGIIPIKLATKINTNNNIDNTTNPVYKLNVVKFTALKSNIGDDKDTKVLILNCSN</sequence>
<name>A0A9P6WG32_9ASCO</name>
<feature type="region of interest" description="Disordered" evidence="1">
    <location>
        <begin position="1"/>
        <end position="31"/>
    </location>
</feature>
<dbReference type="Proteomes" id="UP000697127">
    <property type="component" value="Unassembled WGS sequence"/>
</dbReference>
<evidence type="ECO:0000313" key="3">
    <source>
        <dbReference type="Proteomes" id="UP000697127"/>
    </source>
</evidence>
<feature type="non-terminal residue" evidence="2">
    <location>
        <position position="1"/>
    </location>
</feature>
<feature type="compositionally biased region" description="Low complexity" evidence="1">
    <location>
        <begin position="15"/>
        <end position="31"/>
    </location>
</feature>
<protein>
    <submittedName>
        <fullName evidence="2">Uncharacterized protein</fullName>
    </submittedName>
</protein>
<dbReference type="EMBL" id="PUHW01000794">
    <property type="protein sequence ID" value="KAG0684762.1"/>
    <property type="molecule type" value="Genomic_DNA"/>
</dbReference>
<dbReference type="OrthoDB" id="10570940at2759"/>
<evidence type="ECO:0000256" key="1">
    <source>
        <dbReference type="SAM" id="MobiDB-lite"/>
    </source>
</evidence>
<proteinExistence type="predicted"/>
<feature type="non-terminal residue" evidence="2">
    <location>
        <position position="126"/>
    </location>
</feature>
<dbReference type="AlphaFoldDB" id="A0A9P6WG32"/>
<keyword evidence="3" id="KW-1185">Reference proteome</keyword>
<organism evidence="2 3">
    <name type="scientific">Pichia californica</name>
    <dbReference type="NCBI Taxonomy" id="460514"/>
    <lineage>
        <taxon>Eukaryota</taxon>
        <taxon>Fungi</taxon>
        <taxon>Dikarya</taxon>
        <taxon>Ascomycota</taxon>
        <taxon>Saccharomycotina</taxon>
        <taxon>Pichiomycetes</taxon>
        <taxon>Pichiales</taxon>
        <taxon>Pichiaceae</taxon>
        <taxon>Pichia</taxon>
    </lineage>
</organism>
<gene>
    <name evidence="2" type="ORF">C6P40_005004</name>
</gene>
<comment type="caution">
    <text evidence="2">The sequence shown here is derived from an EMBL/GenBank/DDBJ whole genome shotgun (WGS) entry which is preliminary data.</text>
</comment>
<evidence type="ECO:0000313" key="2">
    <source>
        <dbReference type="EMBL" id="KAG0684762.1"/>
    </source>
</evidence>